<feature type="non-terminal residue" evidence="1">
    <location>
        <position position="45"/>
    </location>
</feature>
<keyword evidence="2" id="KW-1185">Reference proteome</keyword>
<feature type="non-terminal residue" evidence="1">
    <location>
        <position position="1"/>
    </location>
</feature>
<dbReference type="VEuPathDB" id="FungiDB:VP01_7572g1"/>
<accession>A0A0L6UC17</accession>
<gene>
    <name evidence="1" type="ORF">VP01_7572g1</name>
</gene>
<name>A0A0L6UC17_9BASI</name>
<proteinExistence type="predicted"/>
<evidence type="ECO:0000313" key="2">
    <source>
        <dbReference type="Proteomes" id="UP000037035"/>
    </source>
</evidence>
<dbReference type="EMBL" id="LAVV01013019">
    <property type="protein sequence ID" value="KNZ46083.1"/>
    <property type="molecule type" value="Genomic_DNA"/>
</dbReference>
<organism evidence="1 2">
    <name type="scientific">Puccinia sorghi</name>
    <dbReference type="NCBI Taxonomy" id="27349"/>
    <lineage>
        <taxon>Eukaryota</taxon>
        <taxon>Fungi</taxon>
        <taxon>Dikarya</taxon>
        <taxon>Basidiomycota</taxon>
        <taxon>Pucciniomycotina</taxon>
        <taxon>Pucciniomycetes</taxon>
        <taxon>Pucciniales</taxon>
        <taxon>Pucciniaceae</taxon>
        <taxon>Puccinia</taxon>
    </lineage>
</organism>
<dbReference type="AlphaFoldDB" id="A0A0L6UC17"/>
<protein>
    <submittedName>
        <fullName evidence="1">Uncharacterized protein</fullName>
    </submittedName>
</protein>
<reference evidence="1 2" key="1">
    <citation type="submission" date="2015-08" db="EMBL/GenBank/DDBJ databases">
        <title>Next Generation Sequencing and Analysis of the Genome of Puccinia sorghi L Schw, the Causal Agent of Maize Common Rust.</title>
        <authorList>
            <person name="Rochi L."/>
            <person name="Burguener G."/>
            <person name="Darino M."/>
            <person name="Turjanski A."/>
            <person name="Kreff E."/>
            <person name="Dieguez M.J."/>
            <person name="Sacco F."/>
        </authorList>
    </citation>
    <scope>NUCLEOTIDE SEQUENCE [LARGE SCALE GENOMIC DNA]</scope>
    <source>
        <strain evidence="1 2">RO10H11247</strain>
    </source>
</reference>
<sequence length="45" mass="4929">RNTIPGIKVAHNGPTGPFVLPNYYQMISDLKAKDRALGREAALHP</sequence>
<dbReference type="Proteomes" id="UP000037035">
    <property type="component" value="Unassembled WGS sequence"/>
</dbReference>
<comment type="caution">
    <text evidence="1">The sequence shown here is derived from an EMBL/GenBank/DDBJ whole genome shotgun (WGS) entry which is preliminary data.</text>
</comment>
<evidence type="ECO:0000313" key="1">
    <source>
        <dbReference type="EMBL" id="KNZ46083.1"/>
    </source>
</evidence>